<dbReference type="SUPFAM" id="SSF56784">
    <property type="entry name" value="HAD-like"/>
    <property type="match status" value="1"/>
</dbReference>
<comment type="function">
    <text evidence="1">Involved in phosphonate degradation.</text>
</comment>
<dbReference type="AlphaFoldDB" id="A0A413T2S0"/>
<reference evidence="2 3" key="1">
    <citation type="submission" date="2018-08" db="EMBL/GenBank/DDBJ databases">
        <title>A genome reference for cultivated species of the human gut microbiota.</title>
        <authorList>
            <person name="Zou Y."/>
            <person name="Xue W."/>
            <person name="Luo G."/>
        </authorList>
    </citation>
    <scope>NUCLEOTIDE SEQUENCE [LARGE SCALE GENOMIC DNA]</scope>
    <source>
        <strain evidence="2 3">AM42-38</strain>
    </source>
</reference>
<keyword evidence="1" id="KW-0704">Schiff base</keyword>
<dbReference type="PANTHER" id="PTHR43434:SF19">
    <property type="entry name" value="PHOSPHONOACETALDEHYDE HYDROLASE"/>
    <property type="match status" value="1"/>
</dbReference>
<dbReference type="GO" id="GO:0005829">
    <property type="term" value="C:cytosol"/>
    <property type="evidence" value="ECO:0007669"/>
    <property type="project" value="TreeGrafter"/>
</dbReference>
<feature type="binding site" evidence="1">
    <location>
        <position position="10"/>
    </location>
    <ligand>
        <name>Mg(2+)</name>
        <dbReference type="ChEBI" id="CHEBI:18420"/>
    </ligand>
</feature>
<comment type="similarity">
    <text evidence="1">Belongs to the HAD-like hydrolase superfamily. PhnX family.</text>
</comment>
<dbReference type="GO" id="GO:0006281">
    <property type="term" value="P:DNA repair"/>
    <property type="evidence" value="ECO:0007669"/>
    <property type="project" value="TreeGrafter"/>
</dbReference>
<evidence type="ECO:0000313" key="3">
    <source>
        <dbReference type="Proteomes" id="UP000283855"/>
    </source>
</evidence>
<feature type="active site" description="Schiff-base intermediate with substrate" evidence="1">
    <location>
        <position position="51"/>
    </location>
</feature>
<proteinExistence type="inferred from homology"/>
<evidence type="ECO:0000313" key="2">
    <source>
        <dbReference type="EMBL" id="RHA77471.1"/>
    </source>
</evidence>
<dbReference type="Proteomes" id="UP000283855">
    <property type="component" value="Unassembled WGS sequence"/>
</dbReference>
<dbReference type="InterPro" id="IPR006323">
    <property type="entry name" value="Phosphonoacetald_hydro"/>
</dbReference>
<dbReference type="EC" id="3.11.1.1" evidence="1"/>
<comment type="catalytic activity">
    <reaction evidence="1">
        <text>phosphonoacetaldehyde + H2O = acetaldehyde + phosphate + H(+)</text>
        <dbReference type="Rhea" id="RHEA:18905"/>
        <dbReference type="ChEBI" id="CHEBI:15343"/>
        <dbReference type="ChEBI" id="CHEBI:15377"/>
        <dbReference type="ChEBI" id="CHEBI:15378"/>
        <dbReference type="ChEBI" id="CHEBI:43474"/>
        <dbReference type="ChEBI" id="CHEBI:58383"/>
        <dbReference type="EC" id="3.11.1.1"/>
    </reaction>
</comment>
<protein>
    <recommendedName>
        <fullName evidence="1">Phosphonoacetaldehyde hydrolase</fullName>
        <shortName evidence="1">Phosphonatase</shortName>
        <ecNumber evidence="1">3.11.1.1</ecNumber>
    </recommendedName>
    <alternativeName>
        <fullName evidence="1">Phosphonoacetaldehyde phosphonohydrolase</fullName>
    </alternativeName>
</protein>
<dbReference type="Gene3D" id="1.10.150.240">
    <property type="entry name" value="Putative phosphatase, domain 2"/>
    <property type="match status" value="1"/>
</dbReference>
<dbReference type="Pfam" id="PF00702">
    <property type="entry name" value="Hydrolase"/>
    <property type="match status" value="1"/>
</dbReference>
<dbReference type="HAMAP" id="MF_01375">
    <property type="entry name" value="PhnX"/>
    <property type="match status" value="1"/>
</dbReference>
<dbReference type="Gene3D" id="3.40.50.1000">
    <property type="entry name" value="HAD superfamily/HAD-like"/>
    <property type="match status" value="1"/>
</dbReference>
<evidence type="ECO:0000256" key="1">
    <source>
        <dbReference type="HAMAP-Rule" id="MF_01375"/>
    </source>
</evidence>
<dbReference type="InterPro" id="IPR023214">
    <property type="entry name" value="HAD_sf"/>
</dbReference>
<dbReference type="NCBIfam" id="TIGR01422">
    <property type="entry name" value="phosphonatase"/>
    <property type="match status" value="1"/>
</dbReference>
<feature type="active site" description="Nucleophile" evidence="1">
    <location>
        <position position="10"/>
    </location>
</feature>
<dbReference type="InterPro" id="IPR050155">
    <property type="entry name" value="HAD-like_hydrolase_sf"/>
</dbReference>
<keyword evidence="1" id="KW-0479">Metal-binding</keyword>
<dbReference type="RefSeq" id="WP_118400095.1">
    <property type="nucleotide sequence ID" value="NZ_CABJGD010000006.1"/>
</dbReference>
<feature type="binding site" evidence="1">
    <location>
        <position position="12"/>
    </location>
    <ligand>
        <name>Mg(2+)</name>
        <dbReference type="ChEBI" id="CHEBI:18420"/>
    </ligand>
</feature>
<comment type="subunit">
    <text evidence="1">Homodimer.</text>
</comment>
<gene>
    <name evidence="1" type="primary">phnX</name>
    <name evidence="2" type="ORF">DW921_04260</name>
</gene>
<organism evidence="2 3">
    <name type="scientific">Phocaeicola coprophilus</name>
    <dbReference type="NCBI Taxonomy" id="387090"/>
    <lineage>
        <taxon>Bacteria</taxon>
        <taxon>Pseudomonadati</taxon>
        <taxon>Bacteroidota</taxon>
        <taxon>Bacteroidia</taxon>
        <taxon>Bacteroidales</taxon>
        <taxon>Bacteroidaceae</taxon>
        <taxon>Phocaeicola</taxon>
    </lineage>
</organism>
<sequence length="266" mass="29723">MKKIECVIMDWAGTAIDYGCFAPVSAFIESFRAIGIEVTPEEARRPMGLTKIDHIRALFDMERIGEAFRQKYGRVYGEEDVKGRYAEFQRLLFATLREYTAPISDVIETIDVLRKMGIKIGSTTGYTREMMDVVVPAAAEKGYRTDNCVTSDGLPAGRPYPYMIYKNMCDLAVPSRLSVVKYGDTISDIKEGVNAGVWSVGVILGSNEMGLTEDEVKQLPEAELKKRMAAVRNRMYAAGAHYVVDSICELPALIKSINARMENEMK</sequence>
<dbReference type="GO" id="GO:0019700">
    <property type="term" value="P:organic phosphonate catabolic process"/>
    <property type="evidence" value="ECO:0007669"/>
    <property type="project" value="InterPro"/>
</dbReference>
<dbReference type="InterPro" id="IPR023198">
    <property type="entry name" value="PGP-like_dom2"/>
</dbReference>
<dbReference type="GO" id="GO:0050194">
    <property type="term" value="F:phosphonoacetaldehyde hydrolase activity"/>
    <property type="evidence" value="ECO:0007669"/>
    <property type="project" value="UniProtKB-UniRule"/>
</dbReference>
<keyword evidence="1 2" id="KW-0378">Hydrolase</keyword>
<dbReference type="SFLD" id="SFLDG01129">
    <property type="entry name" value="C1.5:_HAD__Beta-PGM__Phosphata"/>
    <property type="match status" value="1"/>
</dbReference>
<keyword evidence="1" id="KW-0460">Magnesium</keyword>
<comment type="cofactor">
    <cofactor evidence="1">
        <name>Mg(2+)</name>
        <dbReference type="ChEBI" id="CHEBI:18420"/>
    </cofactor>
    <text evidence="1">Binds 1 Mg(2+) ion per subunit.</text>
</comment>
<dbReference type="GO" id="GO:0008967">
    <property type="term" value="F:phosphoglycolate phosphatase activity"/>
    <property type="evidence" value="ECO:0007669"/>
    <property type="project" value="TreeGrafter"/>
</dbReference>
<dbReference type="SFLD" id="SFLDS00003">
    <property type="entry name" value="Haloacid_Dehalogenase"/>
    <property type="match status" value="1"/>
</dbReference>
<name>A0A413T2S0_9BACT</name>
<dbReference type="PANTHER" id="PTHR43434">
    <property type="entry name" value="PHOSPHOGLYCOLATE PHOSPHATASE"/>
    <property type="match status" value="1"/>
</dbReference>
<dbReference type="InterPro" id="IPR036412">
    <property type="entry name" value="HAD-like_sf"/>
</dbReference>
<dbReference type="CDD" id="cd02586">
    <property type="entry name" value="HAD_PHN"/>
    <property type="match status" value="1"/>
</dbReference>
<accession>A0A413T2S0</accession>
<dbReference type="GO" id="GO:0000287">
    <property type="term" value="F:magnesium ion binding"/>
    <property type="evidence" value="ECO:0007669"/>
    <property type="project" value="UniProtKB-UniRule"/>
</dbReference>
<comment type="caution">
    <text evidence="2">The sequence shown here is derived from an EMBL/GenBank/DDBJ whole genome shotgun (WGS) entry which is preliminary data.</text>
</comment>
<feature type="binding site" evidence="1">
    <location>
        <position position="184"/>
    </location>
    <ligand>
        <name>Mg(2+)</name>
        <dbReference type="ChEBI" id="CHEBI:18420"/>
    </ligand>
</feature>
<dbReference type="EMBL" id="QSFT01000006">
    <property type="protein sequence ID" value="RHA77471.1"/>
    <property type="molecule type" value="Genomic_DNA"/>
</dbReference>